<protein>
    <submittedName>
        <fullName evidence="2">Uncharacterized protein</fullName>
    </submittedName>
</protein>
<dbReference type="EMBL" id="JAWNGG020000447">
    <property type="protein sequence ID" value="KAK9293480.1"/>
    <property type="molecule type" value="Genomic_DNA"/>
</dbReference>
<gene>
    <name evidence="2" type="ORF">QLX08_011587</name>
</gene>
<dbReference type="Proteomes" id="UP001432146">
    <property type="component" value="Unassembled WGS sequence"/>
</dbReference>
<organism evidence="2 3">
    <name type="scientific">Tetragonisca angustula</name>
    <dbReference type="NCBI Taxonomy" id="166442"/>
    <lineage>
        <taxon>Eukaryota</taxon>
        <taxon>Metazoa</taxon>
        <taxon>Ecdysozoa</taxon>
        <taxon>Arthropoda</taxon>
        <taxon>Hexapoda</taxon>
        <taxon>Insecta</taxon>
        <taxon>Pterygota</taxon>
        <taxon>Neoptera</taxon>
        <taxon>Endopterygota</taxon>
        <taxon>Hymenoptera</taxon>
        <taxon>Apocrita</taxon>
        <taxon>Aculeata</taxon>
        <taxon>Apoidea</taxon>
        <taxon>Anthophila</taxon>
        <taxon>Apidae</taxon>
        <taxon>Tetragonisca</taxon>
    </lineage>
</organism>
<sequence length="92" mass="10792">MIQHQLAEITKRMTAMELNISKRRPFQRRFRSKSRGRRPLSRHRSSSTGRNGFCYYHYNFGARAYKCEVPCTWSSTTSNNGNTTVDIQQSEN</sequence>
<proteinExistence type="predicted"/>
<evidence type="ECO:0000313" key="2">
    <source>
        <dbReference type="EMBL" id="KAK9293480.1"/>
    </source>
</evidence>
<evidence type="ECO:0000313" key="3">
    <source>
        <dbReference type="Proteomes" id="UP001432146"/>
    </source>
</evidence>
<dbReference type="AlphaFoldDB" id="A0AAW0Z7Q2"/>
<keyword evidence="3" id="KW-1185">Reference proteome</keyword>
<comment type="caution">
    <text evidence="2">The sequence shown here is derived from an EMBL/GenBank/DDBJ whole genome shotgun (WGS) entry which is preliminary data.</text>
</comment>
<evidence type="ECO:0000256" key="1">
    <source>
        <dbReference type="SAM" id="MobiDB-lite"/>
    </source>
</evidence>
<feature type="region of interest" description="Disordered" evidence="1">
    <location>
        <begin position="22"/>
        <end position="51"/>
    </location>
</feature>
<feature type="compositionally biased region" description="Basic residues" evidence="1">
    <location>
        <begin position="22"/>
        <end position="45"/>
    </location>
</feature>
<accession>A0AAW0Z7Q2</accession>
<reference evidence="2 3" key="1">
    <citation type="submission" date="2024-05" db="EMBL/GenBank/DDBJ databases">
        <title>The nuclear and mitochondrial genome assemblies of Tetragonisca angustula (Apidae: Meliponini), a tiny yet remarkable pollinator in the Neotropics.</title>
        <authorList>
            <person name="Ferrari R."/>
            <person name="Ricardo P.C."/>
            <person name="Dias F.C."/>
            <person name="Araujo N.S."/>
            <person name="Soares D.O."/>
            <person name="Zhou Q.-S."/>
            <person name="Zhu C.-D."/>
            <person name="Coutinho L."/>
            <person name="Airas M.C."/>
            <person name="Batista T.M."/>
        </authorList>
    </citation>
    <scope>NUCLEOTIDE SEQUENCE [LARGE SCALE GENOMIC DNA]</scope>
    <source>
        <strain evidence="2">ASF017062</strain>
        <tissue evidence="2">Abdomen</tissue>
    </source>
</reference>
<name>A0AAW0Z7Q2_9HYME</name>